<organism evidence="2 3">
    <name type="scientific">Hymenobacter psychrophilus</name>
    <dbReference type="NCBI Taxonomy" id="651662"/>
    <lineage>
        <taxon>Bacteria</taxon>
        <taxon>Pseudomonadati</taxon>
        <taxon>Bacteroidota</taxon>
        <taxon>Cytophagia</taxon>
        <taxon>Cytophagales</taxon>
        <taxon>Hymenobacteraceae</taxon>
        <taxon>Hymenobacter</taxon>
    </lineage>
</organism>
<gene>
    <name evidence="2" type="ORF">SAMN04488069_110170</name>
</gene>
<dbReference type="EMBL" id="FNOV01000010">
    <property type="protein sequence ID" value="SDY61302.1"/>
    <property type="molecule type" value="Genomic_DNA"/>
</dbReference>
<dbReference type="Proteomes" id="UP000199249">
    <property type="component" value="Unassembled WGS sequence"/>
</dbReference>
<protein>
    <submittedName>
        <fullName evidence="2">Uncharacterized protein</fullName>
    </submittedName>
</protein>
<proteinExistence type="predicted"/>
<dbReference type="AlphaFoldDB" id="A0A1H3LA47"/>
<feature type="chain" id="PRO_5011748011" evidence="1">
    <location>
        <begin position="24"/>
        <end position="216"/>
    </location>
</feature>
<keyword evidence="3" id="KW-1185">Reference proteome</keyword>
<evidence type="ECO:0000256" key="1">
    <source>
        <dbReference type="SAM" id="SignalP"/>
    </source>
</evidence>
<evidence type="ECO:0000313" key="2">
    <source>
        <dbReference type="EMBL" id="SDY61302.1"/>
    </source>
</evidence>
<sequence length="216" mass="24262">MRLPMKYFPLVFLLLLLSFGSSAHQSDLSTVVISKIPEGKYVLQITSALTAFEGEVDYLYGQNAYQTPAEFNALVVRHFRRNFSLIVNESDTLRFLDPAVLLGHETKLLAEITGMPARVTSLRLRNGLFREVANNQAMLVMLADNLPTQQYVLSNDNQQQLHLQLSNGQWVSVQQQAGFLANPNNSLWLLLIIPVAYLVYRADQRKARTAGVKPTA</sequence>
<keyword evidence="1" id="KW-0732">Signal</keyword>
<evidence type="ECO:0000313" key="3">
    <source>
        <dbReference type="Proteomes" id="UP000199249"/>
    </source>
</evidence>
<name>A0A1H3LA47_9BACT</name>
<feature type="signal peptide" evidence="1">
    <location>
        <begin position="1"/>
        <end position="23"/>
    </location>
</feature>
<reference evidence="3" key="1">
    <citation type="submission" date="2016-10" db="EMBL/GenBank/DDBJ databases">
        <authorList>
            <person name="Varghese N."/>
            <person name="Submissions S."/>
        </authorList>
    </citation>
    <scope>NUCLEOTIDE SEQUENCE [LARGE SCALE GENOMIC DNA]</scope>
    <source>
        <strain evidence="3">CGMCC 1.8975</strain>
    </source>
</reference>
<dbReference type="STRING" id="651662.SAMN04488069_110170"/>
<accession>A0A1H3LA47</accession>